<sequence length="21" mass="2463">MYDYLTATYSYLSRNALSNDT</sequence>
<gene>
    <name evidence="1" type="ORF">MTBPR1_10602</name>
</gene>
<accession>A0A1C3RDL9</accession>
<dbReference type="Proteomes" id="UP000231658">
    <property type="component" value="Unassembled WGS sequence"/>
</dbReference>
<dbReference type="EMBL" id="FLYE01000001">
    <property type="protein sequence ID" value="SCA55355.1"/>
    <property type="molecule type" value="Genomic_DNA"/>
</dbReference>
<evidence type="ECO:0000313" key="2">
    <source>
        <dbReference type="Proteomes" id="UP000231658"/>
    </source>
</evidence>
<keyword evidence="2" id="KW-1185">Reference proteome</keyword>
<reference evidence="1 2" key="1">
    <citation type="submission" date="2016-07" db="EMBL/GenBank/DDBJ databases">
        <authorList>
            <person name="Lefevre C.T."/>
        </authorList>
    </citation>
    <scope>NUCLEOTIDE SEQUENCE [LARGE SCALE GENOMIC DNA]</scope>
    <source>
        <strain evidence="1">PR1</strain>
    </source>
</reference>
<dbReference type="AlphaFoldDB" id="A0A1C3RDL9"/>
<protein>
    <submittedName>
        <fullName evidence="1">Uncharacterized protein</fullName>
    </submittedName>
</protein>
<proteinExistence type="predicted"/>
<organism evidence="1 2">
    <name type="scientific">Candidatus Terasakiella magnetica</name>
    <dbReference type="NCBI Taxonomy" id="1867952"/>
    <lineage>
        <taxon>Bacteria</taxon>
        <taxon>Pseudomonadati</taxon>
        <taxon>Pseudomonadota</taxon>
        <taxon>Alphaproteobacteria</taxon>
        <taxon>Rhodospirillales</taxon>
        <taxon>Terasakiellaceae</taxon>
        <taxon>Terasakiella</taxon>
    </lineage>
</organism>
<name>A0A1C3RDL9_9PROT</name>
<evidence type="ECO:0000313" key="1">
    <source>
        <dbReference type="EMBL" id="SCA55355.1"/>
    </source>
</evidence>